<dbReference type="EMBL" id="JAWQEG010004851">
    <property type="protein sequence ID" value="KAK3859982.1"/>
    <property type="molecule type" value="Genomic_DNA"/>
</dbReference>
<evidence type="ECO:0000313" key="2">
    <source>
        <dbReference type="Proteomes" id="UP001286313"/>
    </source>
</evidence>
<accession>A0AAE1ERD9</accession>
<name>A0AAE1ERD9_PETCI</name>
<protein>
    <submittedName>
        <fullName evidence="1">Uncharacterized protein</fullName>
    </submittedName>
</protein>
<comment type="caution">
    <text evidence="1">The sequence shown here is derived from an EMBL/GenBank/DDBJ whole genome shotgun (WGS) entry which is preliminary data.</text>
</comment>
<reference evidence="1" key="1">
    <citation type="submission" date="2023-10" db="EMBL/GenBank/DDBJ databases">
        <title>Genome assemblies of two species of porcelain crab, Petrolisthes cinctipes and Petrolisthes manimaculis (Anomura: Porcellanidae).</title>
        <authorList>
            <person name="Angst P."/>
        </authorList>
    </citation>
    <scope>NUCLEOTIDE SEQUENCE</scope>
    <source>
        <strain evidence="1">PB745_01</strain>
        <tissue evidence="1">Gill</tissue>
    </source>
</reference>
<proteinExistence type="predicted"/>
<evidence type="ECO:0000313" key="1">
    <source>
        <dbReference type="EMBL" id="KAK3859982.1"/>
    </source>
</evidence>
<keyword evidence="2" id="KW-1185">Reference proteome</keyword>
<dbReference type="AlphaFoldDB" id="A0AAE1ERD9"/>
<organism evidence="1 2">
    <name type="scientific">Petrolisthes cinctipes</name>
    <name type="common">Flat porcelain crab</name>
    <dbReference type="NCBI Taxonomy" id="88211"/>
    <lineage>
        <taxon>Eukaryota</taxon>
        <taxon>Metazoa</taxon>
        <taxon>Ecdysozoa</taxon>
        <taxon>Arthropoda</taxon>
        <taxon>Crustacea</taxon>
        <taxon>Multicrustacea</taxon>
        <taxon>Malacostraca</taxon>
        <taxon>Eumalacostraca</taxon>
        <taxon>Eucarida</taxon>
        <taxon>Decapoda</taxon>
        <taxon>Pleocyemata</taxon>
        <taxon>Anomura</taxon>
        <taxon>Galatheoidea</taxon>
        <taxon>Porcellanidae</taxon>
        <taxon>Petrolisthes</taxon>
    </lineage>
</organism>
<sequence>MLSFQLTEPRPPKFSCATCYSRAFDCTSQSSQDTTSSSTEVECSIWRDNLHPAVRTPIQELDVDWVRAKD</sequence>
<gene>
    <name evidence="1" type="ORF">Pcinc_033938</name>
</gene>
<dbReference type="Proteomes" id="UP001286313">
    <property type="component" value="Unassembled WGS sequence"/>
</dbReference>